<dbReference type="PROSITE" id="PS01229">
    <property type="entry name" value="COF_2"/>
    <property type="match status" value="1"/>
</dbReference>
<dbReference type="InterPro" id="IPR023298">
    <property type="entry name" value="ATPase_P-typ_TM_dom_sf"/>
</dbReference>
<keyword evidence="10" id="KW-1003">Cell membrane</keyword>
<keyword evidence="4 10" id="KW-0479">Metal-binding</keyword>
<dbReference type="PRINTS" id="PR00941">
    <property type="entry name" value="CDATPASE"/>
</dbReference>
<dbReference type="SFLD" id="SFLDG00002">
    <property type="entry name" value="C1.7:_P-type_atpase_like"/>
    <property type="match status" value="1"/>
</dbReference>
<evidence type="ECO:0000256" key="1">
    <source>
        <dbReference type="ARBA" id="ARBA00004370"/>
    </source>
</evidence>
<dbReference type="InterPro" id="IPR051014">
    <property type="entry name" value="Cation_Transport_ATPase_IB"/>
</dbReference>
<evidence type="ECO:0000256" key="6">
    <source>
        <dbReference type="ARBA" id="ARBA00022989"/>
    </source>
</evidence>
<dbReference type="InterPro" id="IPR018303">
    <property type="entry name" value="ATPase_P-typ_P_site"/>
</dbReference>
<dbReference type="Gene3D" id="2.70.150.10">
    <property type="entry name" value="Calcium-transporting ATPase, cytoplasmic transduction domain A"/>
    <property type="match status" value="1"/>
</dbReference>
<dbReference type="InterPro" id="IPR027256">
    <property type="entry name" value="P-typ_ATPase_IB"/>
</dbReference>
<evidence type="ECO:0000313" key="12">
    <source>
        <dbReference type="EMBL" id="HHJ53716.1"/>
    </source>
</evidence>
<dbReference type="GO" id="GO:0005524">
    <property type="term" value="F:ATP binding"/>
    <property type="evidence" value="ECO:0007669"/>
    <property type="project" value="UniProtKB-UniRule"/>
</dbReference>
<feature type="transmembrane region" description="Helical" evidence="10">
    <location>
        <begin position="23"/>
        <end position="42"/>
    </location>
</feature>
<dbReference type="Gene3D" id="3.40.1110.10">
    <property type="entry name" value="Calcium-transporting ATPase, cytoplasmic domain N"/>
    <property type="match status" value="1"/>
</dbReference>
<evidence type="ECO:0000256" key="8">
    <source>
        <dbReference type="ARBA" id="ARBA00039097"/>
    </source>
</evidence>
<dbReference type="AlphaFoldDB" id="A0A7V5PR67"/>
<feature type="transmembrane region" description="Helical" evidence="10">
    <location>
        <begin position="249"/>
        <end position="267"/>
    </location>
</feature>
<organism evidence="12">
    <name type="scientific">Caldithrix abyssi</name>
    <dbReference type="NCBI Taxonomy" id="187145"/>
    <lineage>
        <taxon>Bacteria</taxon>
        <taxon>Pseudomonadati</taxon>
        <taxon>Calditrichota</taxon>
        <taxon>Calditrichia</taxon>
        <taxon>Calditrichales</taxon>
        <taxon>Calditrichaceae</taxon>
        <taxon>Caldithrix</taxon>
    </lineage>
</organism>
<evidence type="ECO:0000259" key="11">
    <source>
        <dbReference type="Pfam" id="PF00122"/>
    </source>
</evidence>
<proteinExistence type="inferred from homology"/>
<feature type="transmembrane region" description="Helical" evidence="10">
    <location>
        <begin position="279"/>
        <end position="303"/>
    </location>
</feature>
<dbReference type="InterPro" id="IPR001757">
    <property type="entry name" value="P_typ_ATPase"/>
</dbReference>
<dbReference type="Gene3D" id="3.40.50.1000">
    <property type="entry name" value="HAD superfamily/HAD-like"/>
    <property type="match status" value="1"/>
</dbReference>
<dbReference type="GO" id="GO:0005886">
    <property type="term" value="C:plasma membrane"/>
    <property type="evidence" value="ECO:0007669"/>
    <property type="project" value="UniProtKB-SubCell"/>
</dbReference>
<keyword evidence="10" id="KW-0547">Nucleotide-binding</keyword>
<accession>A0A7V5PR67</accession>
<feature type="transmembrane region" description="Helical" evidence="10">
    <location>
        <begin position="586"/>
        <end position="613"/>
    </location>
</feature>
<dbReference type="GO" id="GO:0015086">
    <property type="term" value="F:cadmium ion transmembrane transporter activity"/>
    <property type="evidence" value="ECO:0007669"/>
    <property type="project" value="TreeGrafter"/>
</dbReference>
<feature type="domain" description="P-type ATPase A" evidence="11">
    <location>
        <begin position="129"/>
        <end position="229"/>
    </location>
</feature>
<sequence>MSKEQEHTGFDGKWYNHPPMRNALIAGLISGISFGLAHAGLIPSMMEIGLYVVAIILGGYHWTREGIKELIEEREIGIEMLMIFATTGSAILGMWDEAAFLVVLYGAAEGLEEYTYAKTRASIRKLLDLAPKEARVLRNGREEVIPARDLKVGDIFLVKPGESIATDGIILKGRSSVNEAPVTGESVPVHKKEGMPVYSATMNQEGALEIKATATFRDNTLSKMIHLVEEAQEQKGKAQAFIERFGRKYSPLVLLSALLMVVVPWLTGGSVSFWAARAVVLLVAAAPCALIMSMPVAMAAGIGKAGRSGVLIKGGAHLENLGKLKVVALDKTGTLTKGKPVVTDIIPLNGSKDDILRIGYSIERFSEHPLGRAIVQKAEQQKLSPLPVEDFRSIAGYGAQAKVNGQTYFVGRQELIAPKGLDKSLQAQIAHLRGQGKTVIMIGMENRAHGIIAIRDEIHASSKTVIDRLHRMGLKVAMLTGDNPRTAEAIARELGIDDVRAGLKPEEKIQAVIELERQYGPVAMIGDGINDAPALARATVGFAMGAAGTDAAIEAADIALMGDDLGKVPFALALGKKARRVSQQNIVFSLLVLAALIPSAVLGFMTVAMAVFFHEASELLAVANGLRAGKISSTDLP</sequence>
<evidence type="ECO:0000256" key="4">
    <source>
        <dbReference type="ARBA" id="ARBA00022723"/>
    </source>
</evidence>
<dbReference type="InterPro" id="IPR044492">
    <property type="entry name" value="P_typ_ATPase_HD_dom"/>
</dbReference>
<dbReference type="GO" id="GO:0046872">
    <property type="term" value="F:metal ion binding"/>
    <property type="evidence" value="ECO:0007669"/>
    <property type="project" value="UniProtKB-KW"/>
</dbReference>
<comment type="similarity">
    <text evidence="2 10">Belongs to the cation transport ATPase (P-type) (TC 3.A.3) family. Type IB subfamily.</text>
</comment>
<keyword evidence="3 10" id="KW-0812">Transmembrane</keyword>
<dbReference type="PRINTS" id="PR00119">
    <property type="entry name" value="CATATPASE"/>
</dbReference>
<dbReference type="InterPro" id="IPR023214">
    <property type="entry name" value="HAD_sf"/>
</dbReference>
<evidence type="ECO:0000256" key="3">
    <source>
        <dbReference type="ARBA" id="ARBA00022692"/>
    </source>
</evidence>
<dbReference type="InterPro" id="IPR023299">
    <property type="entry name" value="ATPase_P-typ_cyto_dom_N"/>
</dbReference>
<dbReference type="InterPro" id="IPR008250">
    <property type="entry name" value="ATPase_P-typ_transduc_dom_A_sf"/>
</dbReference>
<dbReference type="GO" id="GO:0016887">
    <property type="term" value="F:ATP hydrolysis activity"/>
    <property type="evidence" value="ECO:0007669"/>
    <property type="project" value="InterPro"/>
</dbReference>
<dbReference type="PANTHER" id="PTHR48085">
    <property type="entry name" value="CADMIUM/ZINC-TRANSPORTING ATPASE HMA2-RELATED"/>
    <property type="match status" value="1"/>
</dbReference>
<dbReference type="GO" id="GO:0016463">
    <property type="term" value="F:P-type zinc transporter activity"/>
    <property type="evidence" value="ECO:0007669"/>
    <property type="project" value="UniProtKB-EC"/>
</dbReference>
<dbReference type="EC" id="7.2.2.12" evidence="8"/>
<protein>
    <recommendedName>
        <fullName evidence="8">P-type Zn(2+) transporter</fullName>
        <ecNumber evidence="8">7.2.2.12</ecNumber>
    </recommendedName>
</protein>
<keyword evidence="7 10" id="KW-0472">Membrane</keyword>
<dbReference type="SUPFAM" id="SSF81653">
    <property type="entry name" value="Calcium ATPase, transduction domain A"/>
    <property type="match status" value="1"/>
</dbReference>
<evidence type="ECO:0000256" key="9">
    <source>
        <dbReference type="ARBA" id="ARBA00047308"/>
    </source>
</evidence>
<keyword evidence="6 10" id="KW-1133">Transmembrane helix</keyword>
<evidence type="ECO:0000256" key="2">
    <source>
        <dbReference type="ARBA" id="ARBA00006024"/>
    </source>
</evidence>
<dbReference type="SUPFAM" id="SSF56784">
    <property type="entry name" value="HAD-like"/>
    <property type="match status" value="1"/>
</dbReference>
<dbReference type="NCBIfam" id="TIGR01525">
    <property type="entry name" value="ATPase-IB_hvy"/>
    <property type="match status" value="1"/>
</dbReference>
<dbReference type="FunFam" id="2.70.150.10:FF:000002">
    <property type="entry name" value="Copper-transporting ATPase 1, putative"/>
    <property type="match status" value="1"/>
</dbReference>
<dbReference type="SUPFAM" id="SSF81665">
    <property type="entry name" value="Calcium ATPase, transmembrane domain M"/>
    <property type="match status" value="1"/>
</dbReference>
<comment type="caution">
    <text evidence="12">The sequence shown here is derived from an EMBL/GenBank/DDBJ whole genome shotgun (WGS) entry which is preliminary data.</text>
</comment>
<gene>
    <name evidence="12" type="ORF">ENJ89_11010</name>
</gene>
<dbReference type="Proteomes" id="UP000886124">
    <property type="component" value="Unassembled WGS sequence"/>
</dbReference>
<dbReference type="Pfam" id="PF00702">
    <property type="entry name" value="Hydrolase"/>
    <property type="match status" value="1"/>
</dbReference>
<dbReference type="InterPro" id="IPR036412">
    <property type="entry name" value="HAD-like_sf"/>
</dbReference>
<evidence type="ECO:0000256" key="10">
    <source>
        <dbReference type="RuleBase" id="RU362081"/>
    </source>
</evidence>
<evidence type="ECO:0000256" key="7">
    <source>
        <dbReference type="ARBA" id="ARBA00023136"/>
    </source>
</evidence>
<dbReference type="InterPro" id="IPR059000">
    <property type="entry name" value="ATPase_P-type_domA"/>
</dbReference>
<dbReference type="PROSITE" id="PS00154">
    <property type="entry name" value="ATPASE_E1_E2"/>
    <property type="match status" value="1"/>
</dbReference>
<reference evidence="12" key="1">
    <citation type="journal article" date="2020" name="mSystems">
        <title>Genome- and Community-Level Interaction Insights into Carbon Utilization and Element Cycling Functions of Hydrothermarchaeota in Hydrothermal Sediment.</title>
        <authorList>
            <person name="Zhou Z."/>
            <person name="Liu Y."/>
            <person name="Xu W."/>
            <person name="Pan J."/>
            <person name="Luo Z.H."/>
            <person name="Li M."/>
        </authorList>
    </citation>
    <scope>NUCLEOTIDE SEQUENCE [LARGE SCALE GENOMIC DNA]</scope>
    <source>
        <strain evidence="12">HyVt-527</strain>
    </source>
</reference>
<dbReference type="EMBL" id="DROD01000697">
    <property type="protein sequence ID" value="HHJ53716.1"/>
    <property type="molecule type" value="Genomic_DNA"/>
</dbReference>
<evidence type="ECO:0000256" key="5">
    <source>
        <dbReference type="ARBA" id="ARBA00022967"/>
    </source>
</evidence>
<dbReference type="PANTHER" id="PTHR48085:SF5">
    <property type="entry name" value="CADMIUM_ZINC-TRANSPORTING ATPASE HMA4-RELATED"/>
    <property type="match status" value="1"/>
</dbReference>
<comment type="catalytic activity">
    <reaction evidence="9">
        <text>Zn(2+)(in) + ATP + H2O = Zn(2+)(out) + ADP + phosphate + H(+)</text>
        <dbReference type="Rhea" id="RHEA:20621"/>
        <dbReference type="ChEBI" id="CHEBI:15377"/>
        <dbReference type="ChEBI" id="CHEBI:15378"/>
        <dbReference type="ChEBI" id="CHEBI:29105"/>
        <dbReference type="ChEBI" id="CHEBI:30616"/>
        <dbReference type="ChEBI" id="CHEBI:43474"/>
        <dbReference type="ChEBI" id="CHEBI:456216"/>
        <dbReference type="EC" id="7.2.2.12"/>
    </reaction>
</comment>
<keyword evidence="5" id="KW-1278">Translocase</keyword>
<dbReference type="Pfam" id="PF00122">
    <property type="entry name" value="E1-E2_ATPase"/>
    <property type="match status" value="1"/>
</dbReference>
<keyword evidence="10" id="KW-0067">ATP-binding</keyword>
<dbReference type="SFLD" id="SFLDS00003">
    <property type="entry name" value="Haloacid_Dehalogenase"/>
    <property type="match status" value="1"/>
</dbReference>
<dbReference type="SFLD" id="SFLDF00027">
    <property type="entry name" value="p-type_atpase"/>
    <property type="match status" value="1"/>
</dbReference>
<dbReference type="NCBIfam" id="TIGR01494">
    <property type="entry name" value="ATPase_P-type"/>
    <property type="match status" value="1"/>
</dbReference>
<comment type="subcellular location">
    <subcellularLocation>
        <location evidence="10">Cell membrane</location>
    </subcellularLocation>
    <subcellularLocation>
        <location evidence="1">Membrane</location>
    </subcellularLocation>
</comment>
<name>A0A7V5PR67_CALAY</name>